<dbReference type="EMBL" id="NKQK01000017">
    <property type="protein sequence ID" value="PSS06131.1"/>
    <property type="molecule type" value="Genomic_DNA"/>
</dbReference>
<comment type="caution">
    <text evidence="10">The sequence shown here is derived from an EMBL/GenBank/DDBJ whole genome shotgun (WGS) entry which is preliminary data.</text>
</comment>
<evidence type="ECO:0000256" key="1">
    <source>
        <dbReference type="ARBA" id="ARBA00004651"/>
    </source>
</evidence>
<name>A0A2R6QDC5_ACTCC</name>
<evidence type="ECO:0000256" key="7">
    <source>
        <dbReference type="ARBA" id="ARBA00023136"/>
    </source>
</evidence>
<dbReference type="InterPro" id="IPR006459">
    <property type="entry name" value="CASP/CASPL"/>
</dbReference>
<evidence type="ECO:0000256" key="8">
    <source>
        <dbReference type="RuleBase" id="RU361233"/>
    </source>
</evidence>
<keyword evidence="11" id="KW-1185">Reference proteome</keyword>
<keyword evidence="5 8" id="KW-0812">Transmembrane</keyword>
<comment type="subcellular location">
    <subcellularLocation>
        <location evidence="1 8">Cell membrane</location>
        <topology evidence="1 8">Multi-pass membrane protein</topology>
    </subcellularLocation>
</comment>
<dbReference type="AlphaFoldDB" id="A0A2R6QDC5"/>
<evidence type="ECO:0000256" key="5">
    <source>
        <dbReference type="ARBA" id="ARBA00022692"/>
    </source>
</evidence>
<dbReference type="NCBIfam" id="TIGR01569">
    <property type="entry name" value="A_tha_TIGR01569"/>
    <property type="match status" value="1"/>
</dbReference>
<evidence type="ECO:0000259" key="9">
    <source>
        <dbReference type="Pfam" id="PF04535"/>
    </source>
</evidence>
<gene>
    <name evidence="10" type="ORF">CEY00_Acc19404</name>
</gene>
<dbReference type="OrthoDB" id="755577at2759"/>
<reference evidence="10 11" key="1">
    <citation type="submission" date="2017-07" db="EMBL/GenBank/DDBJ databases">
        <title>An improved, manually edited Actinidia chinensis var. chinensis (kiwifruit) genome highlights the challenges associated with draft genomes and gene prediction in plants.</title>
        <authorList>
            <person name="Pilkington S."/>
            <person name="Crowhurst R."/>
            <person name="Hilario E."/>
            <person name="Nardozza S."/>
            <person name="Fraser L."/>
            <person name="Peng Y."/>
            <person name="Gunaseelan K."/>
            <person name="Simpson R."/>
            <person name="Tahir J."/>
            <person name="Deroles S."/>
            <person name="Templeton K."/>
            <person name="Luo Z."/>
            <person name="Davy M."/>
            <person name="Cheng C."/>
            <person name="Mcneilage M."/>
            <person name="Scaglione D."/>
            <person name="Liu Y."/>
            <person name="Zhang Q."/>
            <person name="Datson P."/>
            <person name="De Silva N."/>
            <person name="Gardiner S."/>
            <person name="Bassett H."/>
            <person name="Chagne D."/>
            <person name="Mccallum J."/>
            <person name="Dzierzon H."/>
            <person name="Deng C."/>
            <person name="Wang Y.-Y."/>
            <person name="Barron N."/>
            <person name="Manako K."/>
            <person name="Bowen J."/>
            <person name="Foster T."/>
            <person name="Erridge Z."/>
            <person name="Tiffin H."/>
            <person name="Waite C."/>
            <person name="Davies K."/>
            <person name="Grierson E."/>
            <person name="Laing W."/>
            <person name="Kirk R."/>
            <person name="Chen X."/>
            <person name="Wood M."/>
            <person name="Montefiori M."/>
            <person name="Brummell D."/>
            <person name="Schwinn K."/>
            <person name="Catanach A."/>
            <person name="Fullerton C."/>
            <person name="Li D."/>
            <person name="Meiyalaghan S."/>
            <person name="Nieuwenhuizen N."/>
            <person name="Read N."/>
            <person name="Prakash R."/>
            <person name="Hunter D."/>
            <person name="Zhang H."/>
            <person name="Mckenzie M."/>
            <person name="Knabel M."/>
            <person name="Harris A."/>
            <person name="Allan A."/>
            <person name="Chen A."/>
            <person name="Janssen B."/>
            <person name="Plunkett B."/>
            <person name="Dwamena C."/>
            <person name="Voogd C."/>
            <person name="Leif D."/>
            <person name="Lafferty D."/>
            <person name="Souleyre E."/>
            <person name="Varkonyi-Gasic E."/>
            <person name="Gambi F."/>
            <person name="Hanley J."/>
            <person name="Yao J.-L."/>
            <person name="Cheung J."/>
            <person name="David K."/>
            <person name="Warren B."/>
            <person name="Marsh K."/>
            <person name="Snowden K."/>
            <person name="Lin-Wang K."/>
            <person name="Brian L."/>
            <person name="Martinez-Sanchez M."/>
            <person name="Wang M."/>
            <person name="Ileperuma N."/>
            <person name="Macnee N."/>
            <person name="Campin R."/>
            <person name="Mcatee P."/>
            <person name="Drummond R."/>
            <person name="Espley R."/>
            <person name="Ireland H."/>
            <person name="Wu R."/>
            <person name="Atkinson R."/>
            <person name="Karunairetnam S."/>
            <person name="Bulley S."/>
            <person name="Chunkath S."/>
            <person name="Hanley Z."/>
            <person name="Storey R."/>
            <person name="Thrimawithana A."/>
            <person name="Thomson S."/>
            <person name="David C."/>
            <person name="Testolin R."/>
        </authorList>
    </citation>
    <scope>NUCLEOTIDE SEQUENCE [LARGE SCALE GENOMIC DNA]</scope>
    <source>
        <strain evidence="11">cv. Red5</strain>
        <tissue evidence="10">Young leaf</tissue>
    </source>
</reference>
<protein>
    <recommendedName>
        <fullName evidence="8">CASP-like protein</fullName>
    </recommendedName>
</protein>
<dbReference type="PANTHER" id="PTHR33573">
    <property type="entry name" value="CASP-LIKE PROTEIN 4A4"/>
    <property type="match status" value="1"/>
</dbReference>
<keyword evidence="7 8" id="KW-0472">Membrane</keyword>
<feature type="transmembrane region" description="Helical" evidence="8">
    <location>
        <begin position="94"/>
        <end position="114"/>
    </location>
</feature>
<evidence type="ECO:0000256" key="3">
    <source>
        <dbReference type="ARBA" id="ARBA00011489"/>
    </source>
</evidence>
<evidence type="ECO:0000256" key="6">
    <source>
        <dbReference type="ARBA" id="ARBA00022989"/>
    </source>
</evidence>
<keyword evidence="4 8" id="KW-1003">Cell membrane</keyword>
<dbReference type="InterPro" id="IPR006702">
    <property type="entry name" value="CASP_dom"/>
</dbReference>
<dbReference type="Pfam" id="PF04535">
    <property type="entry name" value="CASP_dom"/>
    <property type="match status" value="1"/>
</dbReference>
<proteinExistence type="inferred from homology"/>
<dbReference type="STRING" id="1590841.A0A2R6QDC5"/>
<feature type="transmembrane region" description="Helical" evidence="8">
    <location>
        <begin position="55"/>
        <end position="82"/>
    </location>
</feature>
<dbReference type="InParanoid" id="A0A2R6QDC5"/>
<keyword evidence="6 8" id="KW-1133">Transmembrane helix</keyword>
<accession>A0A2R6QDC5</accession>
<dbReference type="Gramene" id="PSS06131">
    <property type="protein sequence ID" value="PSS06131"/>
    <property type="gene ID" value="CEY00_Acc19404"/>
</dbReference>
<dbReference type="PANTHER" id="PTHR33573:SF30">
    <property type="entry name" value="CASP-LIKE PROTEIN 2C1-RELATED"/>
    <property type="match status" value="1"/>
</dbReference>
<comment type="caution">
    <text evidence="8">Lacks conserved residue(s) required for the propagation of feature annotation.</text>
</comment>
<organism evidence="10 11">
    <name type="scientific">Actinidia chinensis var. chinensis</name>
    <name type="common">Chinese soft-hair kiwi</name>
    <dbReference type="NCBI Taxonomy" id="1590841"/>
    <lineage>
        <taxon>Eukaryota</taxon>
        <taxon>Viridiplantae</taxon>
        <taxon>Streptophyta</taxon>
        <taxon>Embryophyta</taxon>
        <taxon>Tracheophyta</taxon>
        <taxon>Spermatophyta</taxon>
        <taxon>Magnoliopsida</taxon>
        <taxon>eudicotyledons</taxon>
        <taxon>Gunneridae</taxon>
        <taxon>Pentapetalae</taxon>
        <taxon>asterids</taxon>
        <taxon>Ericales</taxon>
        <taxon>Actinidiaceae</taxon>
        <taxon>Actinidia</taxon>
    </lineage>
</organism>
<sequence length="179" mass="19755">MRAFDTNNVPTLKIIDFSLRLCVIPLNVASIWLTVTNQQDNSTYGKLEFSSLQSLKYMVCISAISAGYALVAAVSSWVKCLVTKAWLFFVSDQVVAYLLVTSGAAVVEILYLAYNGDKVVTWSEACTSYASFCNRLIIALVLHALTLCCFLVLAVISAYRAFSIFEPPLSPKEGEEQRN</sequence>
<comment type="similarity">
    <text evidence="2 8">Belongs to the Casparian strip membrane proteins (CASP) family.</text>
</comment>
<dbReference type="OMA" id="FSMFEPP"/>
<evidence type="ECO:0000256" key="4">
    <source>
        <dbReference type="ARBA" id="ARBA00022475"/>
    </source>
</evidence>
<dbReference type="Proteomes" id="UP000241394">
    <property type="component" value="Chromosome LG17"/>
</dbReference>
<evidence type="ECO:0000313" key="11">
    <source>
        <dbReference type="Proteomes" id="UP000241394"/>
    </source>
</evidence>
<dbReference type="FunCoup" id="A0A2R6QDC5">
    <property type="interactions" value="1165"/>
</dbReference>
<feature type="transmembrane region" description="Helical" evidence="8">
    <location>
        <begin position="137"/>
        <end position="162"/>
    </location>
</feature>
<feature type="domain" description="Casparian strip membrane protein" evidence="9">
    <location>
        <begin position="12"/>
        <end position="148"/>
    </location>
</feature>
<evidence type="ECO:0000313" key="10">
    <source>
        <dbReference type="EMBL" id="PSS06131.1"/>
    </source>
</evidence>
<reference evidence="11" key="2">
    <citation type="journal article" date="2018" name="BMC Genomics">
        <title>A manually annotated Actinidia chinensis var. chinensis (kiwifruit) genome highlights the challenges associated with draft genomes and gene prediction in plants.</title>
        <authorList>
            <person name="Pilkington S.M."/>
            <person name="Crowhurst R."/>
            <person name="Hilario E."/>
            <person name="Nardozza S."/>
            <person name="Fraser L."/>
            <person name="Peng Y."/>
            <person name="Gunaseelan K."/>
            <person name="Simpson R."/>
            <person name="Tahir J."/>
            <person name="Deroles S.C."/>
            <person name="Templeton K."/>
            <person name="Luo Z."/>
            <person name="Davy M."/>
            <person name="Cheng C."/>
            <person name="McNeilage M."/>
            <person name="Scaglione D."/>
            <person name="Liu Y."/>
            <person name="Zhang Q."/>
            <person name="Datson P."/>
            <person name="De Silva N."/>
            <person name="Gardiner S.E."/>
            <person name="Bassett H."/>
            <person name="Chagne D."/>
            <person name="McCallum J."/>
            <person name="Dzierzon H."/>
            <person name="Deng C."/>
            <person name="Wang Y.Y."/>
            <person name="Barron L."/>
            <person name="Manako K."/>
            <person name="Bowen J."/>
            <person name="Foster T.M."/>
            <person name="Erridge Z.A."/>
            <person name="Tiffin H."/>
            <person name="Waite C.N."/>
            <person name="Davies K.M."/>
            <person name="Grierson E.P."/>
            <person name="Laing W.A."/>
            <person name="Kirk R."/>
            <person name="Chen X."/>
            <person name="Wood M."/>
            <person name="Montefiori M."/>
            <person name="Brummell D.A."/>
            <person name="Schwinn K.E."/>
            <person name="Catanach A."/>
            <person name="Fullerton C."/>
            <person name="Li D."/>
            <person name="Meiyalaghan S."/>
            <person name="Nieuwenhuizen N."/>
            <person name="Read N."/>
            <person name="Prakash R."/>
            <person name="Hunter D."/>
            <person name="Zhang H."/>
            <person name="McKenzie M."/>
            <person name="Knabel M."/>
            <person name="Harris A."/>
            <person name="Allan A.C."/>
            <person name="Gleave A."/>
            <person name="Chen A."/>
            <person name="Janssen B.J."/>
            <person name="Plunkett B."/>
            <person name="Ampomah-Dwamena C."/>
            <person name="Voogd C."/>
            <person name="Leif D."/>
            <person name="Lafferty D."/>
            <person name="Souleyre E.J.F."/>
            <person name="Varkonyi-Gasic E."/>
            <person name="Gambi F."/>
            <person name="Hanley J."/>
            <person name="Yao J.L."/>
            <person name="Cheung J."/>
            <person name="David K.M."/>
            <person name="Warren B."/>
            <person name="Marsh K."/>
            <person name="Snowden K.C."/>
            <person name="Lin-Wang K."/>
            <person name="Brian L."/>
            <person name="Martinez-Sanchez M."/>
            <person name="Wang M."/>
            <person name="Ileperuma N."/>
            <person name="Macnee N."/>
            <person name="Campin R."/>
            <person name="McAtee P."/>
            <person name="Drummond R.S.M."/>
            <person name="Espley R.V."/>
            <person name="Ireland H.S."/>
            <person name="Wu R."/>
            <person name="Atkinson R.G."/>
            <person name="Karunairetnam S."/>
            <person name="Bulley S."/>
            <person name="Chunkath S."/>
            <person name="Hanley Z."/>
            <person name="Storey R."/>
            <person name="Thrimawithana A.H."/>
            <person name="Thomson S."/>
            <person name="David C."/>
            <person name="Testolin R."/>
            <person name="Huang H."/>
            <person name="Hellens R.P."/>
            <person name="Schaffer R.J."/>
        </authorList>
    </citation>
    <scope>NUCLEOTIDE SEQUENCE [LARGE SCALE GENOMIC DNA]</scope>
    <source>
        <strain evidence="11">cv. Red5</strain>
    </source>
</reference>
<comment type="subunit">
    <text evidence="3 8">Homodimer and heterodimers.</text>
</comment>
<evidence type="ECO:0000256" key="2">
    <source>
        <dbReference type="ARBA" id="ARBA00007651"/>
    </source>
</evidence>
<dbReference type="GO" id="GO:0005886">
    <property type="term" value="C:plasma membrane"/>
    <property type="evidence" value="ECO:0007669"/>
    <property type="project" value="UniProtKB-SubCell"/>
</dbReference>